<evidence type="ECO:0000256" key="4">
    <source>
        <dbReference type="ARBA" id="ARBA00025742"/>
    </source>
</evidence>
<dbReference type="PANTHER" id="PTHR42988:SF2">
    <property type="entry name" value="CYCLIC NUCLEOTIDE PHOSPHODIESTERASE CBUA0032-RELATED"/>
    <property type="match status" value="1"/>
</dbReference>
<keyword evidence="1" id="KW-0479">Metal-binding</keyword>
<dbReference type="EMBL" id="JAERRF010000018">
    <property type="protein sequence ID" value="MBL1100305.1"/>
    <property type="molecule type" value="Genomic_DNA"/>
</dbReference>
<comment type="caution">
    <text evidence="6">The sequence shown here is derived from an EMBL/GenBank/DDBJ whole genome shotgun (WGS) entry which is preliminary data.</text>
</comment>
<evidence type="ECO:0000313" key="7">
    <source>
        <dbReference type="Proteomes" id="UP000634229"/>
    </source>
</evidence>
<keyword evidence="7" id="KW-1185">Reference proteome</keyword>
<dbReference type="InterPro" id="IPR029052">
    <property type="entry name" value="Metallo-depent_PP-like"/>
</dbReference>
<evidence type="ECO:0000256" key="1">
    <source>
        <dbReference type="ARBA" id="ARBA00022723"/>
    </source>
</evidence>
<dbReference type="Pfam" id="PF00149">
    <property type="entry name" value="Metallophos"/>
    <property type="match status" value="1"/>
</dbReference>
<reference evidence="6 7" key="1">
    <citation type="submission" date="2021-01" db="EMBL/GenBank/DDBJ databases">
        <title>WGS of actinomycetes isolated from Thailand.</title>
        <authorList>
            <person name="Thawai C."/>
        </authorList>
    </citation>
    <scope>NUCLEOTIDE SEQUENCE [LARGE SCALE GENOMIC DNA]</scope>
    <source>
        <strain evidence="6 7">CA1R205</strain>
    </source>
</reference>
<gene>
    <name evidence="6" type="ORF">JK363_27250</name>
</gene>
<dbReference type="Gene3D" id="3.60.21.10">
    <property type="match status" value="1"/>
</dbReference>
<dbReference type="InterPro" id="IPR004843">
    <property type="entry name" value="Calcineurin-like_PHP"/>
</dbReference>
<dbReference type="SUPFAM" id="SSF56300">
    <property type="entry name" value="Metallo-dependent phosphatases"/>
    <property type="match status" value="1"/>
</dbReference>
<dbReference type="InterPro" id="IPR050884">
    <property type="entry name" value="CNP_phosphodiesterase-III"/>
</dbReference>
<feature type="domain" description="Calcineurin-like phosphoesterase" evidence="5">
    <location>
        <begin position="4"/>
        <end position="197"/>
    </location>
</feature>
<name>A0ABS1NK09_9ACTN</name>
<sequence>MLVFAQISDVHVGQDRGDGGARAAERTRRVMAYLNGLPGQLDAILVTGDLADHGTEEEYREAAALLTSPRPVLTCPGNHDERTAYRRHFLGENTSGADATAPVNRAHHLPGATFLMCDSSVPGRHDGLLDDVTLAWLDRELADSPPDVPAFVAFHHPPLPLHIPYVDEIRQFQAERLEKVLDQYDHVVSLLCGHAHTAATTTFAGLPLLAAPGVVSTLTLPSECGDEDGPINFGLPPMVAFHVLDETNRVTTHFRAVPTDAG</sequence>
<keyword evidence="3" id="KW-0408">Iron</keyword>
<accession>A0ABS1NK09</accession>
<evidence type="ECO:0000313" key="6">
    <source>
        <dbReference type="EMBL" id="MBL1100305.1"/>
    </source>
</evidence>
<evidence type="ECO:0000256" key="2">
    <source>
        <dbReference type="ARBA" id="ARBA00022801"/>
    </source>
</evidence>
<dbReference type="RefSeq" id="WP_201878119.1">
    <property type="nucleotide sequence ID" value="NZ_JAERRF010000018.1"/>
</dbReference>
<dbReference type="Proteomes" id="UP000634229">
    <property type="component" value="Unassembled WGS sequence"/>
</dbReference>
<keyword evidence="2" id="KW-0378">Hydrolase</keyword>
<evidence type="ECO:0000259" key="5">
    <source>
        <dbReference type="Pfam" id="PF00149"/>
    </source>
</evidence>
<protein>
    <submittedName>
        <fullName evidence="6">Metallophosphoesterase</fullName>
    </submittedName>
</protein>
<organism evidence="6 7">
    <name type="scientific">Streptomyces coffeae</name>
    <dbReference type="NCBI Taxonomy" id="621382"/>
    <lineage>
        <taxon>Bacteria</taxon>
        <taxon>Bacillati</taxon>
        <taxon>Actinomycetota</taxon>
        <taxon>Actinomycetes</taxon>
        <taxon>Kitasatosporales</taxon>
        <taxon>Streptomycetaceae</taxon>
        <taxon>Streptomyces</taxon>
    </lineage>
</organism>
<comment type="similarity">
    <text evidence="4">Belongs to the cyclic nucleotide phosphodiesterase class-III family.</text>
</comment>
<evidence type="ECO:0000256" key="3">
    <source>
        <dbReference type="ARBA" id="ARBA00023004"/>
    </source>
</evidence>
<proteinExistence type="inferred from homology"/>
<dbReference type="PANTHER" id="PTHR42988">
    <property type="entry name" value="PHOSPHOHYDROLASE"/>
    <property type="match status" value="1"/>
</dbReference>